<sequence length="283" mass="32364">MLKIPIYNQRAEAVGGIYIAELTALGRDADRVNKLGTHRDDFYIFLVLTKGKAIMECDMIDVKASEQSIIMVKPFQIHAPKFISPDAVGYYIGVAPFLIPNNCATVFQNLKITDQVYKIDKLQKKDLLETVGLLHRAFETIAVNKTAIVNGFFTALIYRFVNLYSESDRSLSEHKNQSAQIYSNFKKLISSTTFLESPSFFAEKLNITTSHLNYCVNASTGKSVTYWLQNAMILEAQRLLYYTEYDAKEIAFMLGFEDHTYFSRLFKKVTGETPLSFRLKFRE</sequence>
<feature type="domain" description="HTH araC/xylS-type" evidence="4">
    <location>
        <begin position="201"/>
        <end position="280"/>
    </location>
</feature>
<dbReference type="EMBL" id="MUGS01000057">
    <property type="protein sequence ID" value="OXE99979.1"/>
    <property type="molecule type" value="Genomic_DNA"/>
</dbReference>
<accession>A0A227NSM9</accession>
<organism evidence="5 6">
    <name type="scientific">Flavobacterium araucananum</name>
    <dbReference type="NCBI Taxonomy" id="946678"/>
    <lineage>
        <taxon>Bacteria</taxon>
        <taxon>Pseudomonadati</taxon>
        <taxon>Bacteroidota</taxon>
        <taxon>Flavobacteriia</taxon>
        <taxon>Flavobacteriales</taxon>
        <taxon>Flavobacteriaceae</taxon>
        <taxon>Flavobacterium</taxon>
    </lineage>
</organism>
<keyword evidence="1" id="KW-0805">Transcription regulation</keyword>
<keyword evidence="2" id="KW-0238">DNA-binding</keyword>
<reference evidence="5 6" key="1">
    <citation type="submission" date="2016-11" db="EMBL/GenBank/DDBJ databases">
        <title>Whole genomes of Flavobacteriaceae.</title>
        <authorList>
            <person name="Stine C."/>
            <person name="Li C."/>
            <person name="Tadesse D."/>
        </authorList>
    </citation>
    <scope>NUCLEOTIDE SEQUENCE [LARGE SCALE GENOMIC DNA]</scope>
    <source>
        <strain evidence="5 6">DSM 24704</strain>
    </source>
</reference>
<dbReference type="PRINTS" id="PR00032">
    <property type="entry name" value="HTHARAC"/>
</dbReference>
<dbReference type="GO" id="GO:0043565">
    <property type="term" value="F:sequence-specific DNA binding"/>
    <property type="evidence" value="ECO:0007669"/>
    <property type="project" value="InterPro"/>
</dbReference>
<evidence type="ECO:0000259" key="4">
    <source>
        <dbReference type="PROSITE" id="PS01124"/>
    </source>
</evidence>
<dbReference type="InterPro" id="IPR009057">
    <property type="entry name" value="Homeodomain-like_sf"/>
</dbReference>
<dbReference type="InterPro" id="IPR018060">
    <property type="entry name" value="HTH_AraC"/>
</dbReference>
<dbReference type="Pfam" id="PF12833">
    <property type="entry name" value="HTH_18"/>
    <property type="match status" value="1"/>
</dbReference>
<dbReference type="AlphaFoldDB" id="A0A227NSM9"/>
<dbReference type="PANTHER" id="PTHR43280:SF2">
    <property type="entry name" value="HTH-TYPE TRANSCRIPTIONAL REGULATOR EXSA"/>
    <property type="match status" value="1"/>
</dbReference>
<dbReference type="InterPro" id="IPR020449">
    <property type="entry name" value="Tscrpt_reg_AraC-type_HTH"/>
</dbReference>
<dbReference type="SUPFAM" id="SSF46689">
    <property type="entry name" value="Homeodomain-like"/>
    <property type="match status" value="1"/>
</dbReference>
<keyword evidence="3" id="KW-0804">Transcription</keyword>
<evidence type="ECO:0000313" key="6">
    <source>
        <dbReference type="Proteomes" id="UP000214684"/>
    </source>
</evidence>
<comment type="caution">
    <text evidence="5">The sequence shown here is derived from an EMBL/GenBank/DDBJ whole genome shotgun (WGS) entry which is preliminary data.</text>
</comment>
<gene>
    <name evidence="5" type="ORF">B0A64_20690</name>
</gene>
<dbReference type="PROSITE" id="PS01124">
    <property type="entry name" value="HTH_ARAC_FAMILY_2"/>
    <property type="match status" value="1"/>
</dbReference>
<protein>
    <recommendedName>
        <fullName evidence="4">HTH araC/xylS-type domain-containing protein</fullName>
    </recommendedName>
</protein>
<evidence type="ECO:0000256" key="1">
    <source>
        <dbReference type="ARBA" id="ARBA00023015"/>
    </source>
</evidence>
<evidence type="ECO:0000256" key="3">
    <source>
        <dbReference type="ARBA" id="ARBA00023163"/>
    </source>
</evidence>
<dbReference type="PANTHER" id="PTHR43280">
    <property type="entry name" value="ARAC-FAMILY TRANSCRIPTIONAL REGULATOR"/>
    <property type="match status" value="1"/>
</dbReference>
<name>A0A227NSM9_9FLAO</name>
<evidence type="ECO:0000313" key="5">
    <source>
        <dbReference type="EMBL" id="OXE99979.1"/>
    </source>
</evidence>
<keyword evidence="6" id="KW-1185">Reference proteome</keyword>
<proteinExistence type="predicted"/>
<dbReference type="SMART" id="SM00342">
    <property type="entry name" value="HTH_ARAC"/>
    <property type="match status" value="1"/>
</dbReference>
<dbReference type="Gene3D" id="1.10.10.60">
    <property type="entry name" value="Homeodomain-like"/>
    <property type="match status" value="1"/>
</dbReference>
<evidence type="ECO:0000256" key="2">
    <source>
        <dbReference type="ARBA" id="ARBA00023125"/>
    </source>
</evidence>
<dbReference type="Proteomes" id="UP000214684">
    <property type="component" value="Unassembled WGS sequence"/>
</dbReference>
<dbReference type="GO" id="GO:0003700">
    <property type="term" value="F:DNA-binding transcription factor activity"/>
    <property type="evidence" value="ECO:0007669"/>
    <property type="project" value="InterPro"/>
</dbReference>